<dbReference type="STRING" id="1231657.A0A1Y1YVV8"/>
<gene>
    <name evidence="2" type="ORF">BCR34DRAFT_88093</name>
</gene>
<accession>A0A1Y1YVV8</accession>
<dbReference type="Pfam" id="PF04681">
    <property type="entry name" value="Bys1"/>
    <property type="match status" value="1"/>
</dbReference>
<comment type="caution">
    <text evidence="2">The sequence shown here is derived from an EMBL/GenBank/DDBJ whole genome shotgun (WGS) entry which is preliminary data.</text>
</comment>
<dbReference type="AlphaFoldDB" id="A0A1Y1YVV8"/>
<keyword evidence="3" id="KW-1185">Reference proteome</keyword>
<dbReference type="PANTHER" id="PTHR36195">
    <property type="entry name" value="DOMAIN PROTEIN, PUTATIVE (AFU_ORTHOLOGUE AFUA_5G01990)-RELATED-RELATED"/>
    <property type="match status" value="1"/>
</dbReference>
<dbReference type="Proteomes" id="UP000193144">
    <property type="component" value="Unassembled WGS sequence"/>
</dbReference>
<evidence type="ECO:0000313" key="2">
    <source>
        <dbReference type="EMBL" id="ORY02170.1"/>
    </source>
</evidence>
<feature type="signal peptide" evidence="1">
    <location>
        <begin position="1"/>
        <end position="17"/>
    </location>
</feature>
<dbReference type="InterPro" id="IPR006771">
    <property type="entry name" value="CetA-like"/>
</dbReference>
<evidence type="ECO:0000256" key="1">
    <source>
        <dbReference type="SAM" id="SignalP"/>
    </source>
</evidence>
<sequence>MKFLCSTLLAFGSAVFAVPAVTTGSAVVFNNSTNLFYLWSVGDTISKTYTIVPSGGTYLEPLHRDPRSGGIALKMTKTPTGLLDGAPQQVFAYNLDGDTVWYDLSTVFGDPFQGNRLEVTSDTGEKIIWPKGTHPGGSQVKSTRSSENIWFTVYGPK</sequence>
<reference evidence="2 3" key="1">
    <citation type="submission" date="2016-07" db="EMBL/GenBank/DDBJ databases">
        <title>Pervasive Adenine N6-methylation of Active Genes in Fungi.</title>
        <authorList>
            <consortium name="DOE Joint Genome Institute"/>
            <person name="Mondo S.J."/>
            <person name="Dannebaum R.O."/>
            <person name="Kuo R.C."/>
            <person name="Labutti K."/>
            <person name="Haridas S."/>
            <person name="Kuo A."/>
            <person name="Salamov A."/>
            <person name="Ahrendt S.R."/>
            <person name="Lipzen A."/>
            <person name="Sullivan W."/>
            <person name="Andreopoulos W.B."/>
            <person name="Clum A."/>
            <person name="Lindquist E."/>
            <person name="Daum C."/>
            <person name="Ramamoorthy G.K."/>
            <person name="Gryganskyi A."/>
            <person name="Culley D."/>
            <person name="Magnuson J.K."/>
            <person name="James T.Y."/>
            <person name="O'Malley M.A."/>
            <person name="Stajich J.E."/>
            <person name="Spatafora J.W."/>
            <person name="Visel A."/>
            <person name="Grigoriev I.V."/>
        </authorList>
    </citation>
    <scope>NUCLEOTIDE SEQUENCE [LARGE SCALE GENOMIC DNA]</scope>
    <source>
        <strain evidence="2 3">CBS 115471</strain>
    </source>
</reference>
<keyword evidence="1" id="KW-0732">Signal</keyword>
<feature type="chain" id="PRO_5012417810" evidence="1">
    <location>
        <begin position="18"/>
        <end position="157"/>
    </location>
</feature>
<dbReference type="EMBL" id="MCFA01000160">
    <property type="protein sequence ID" value="ORY02170.1"/>
    <property type="molecule type" value="Genomic_DNA"/>
</dbReference>
<dbReference type="PANTHER" id="PTHR36195:SF4">
    <property type="entry name" value="DOMAIN PROTEIN, PUTATIVE (AFU_ORTHOLOGUE AFUA_5G01990)-RELATED"/>
    <property type="match status" value="1"/>
</dbReference>
<evidence type="ECO:0000313" key="3">
    <source>
        <dbReference type="Proteomes" id="UP000193144"/>
    </source>
</evidence>
<proteinExistence type="predicted"/>
<organism evidence="2 3">
    <name type="scientific">Clohesyomyces aquaticus</name>
    <dbReference type="NCBI Taxonomy" id="1231657"/>
    <lineage>
        <taxon>Eukaryota</taxon>
        <taxon>Fungi</taxon>
        <taxon>Dikarya</taxon>
        <taxon>Ascomycota</taxon>
        <taxon>Pezizomycotina</taxon>
        <taxon>Dothideomycetes</taxon>
        <taxon>Pleosporomycetidae</taxon>
        <taxon>Pleosporales</taxon>
        <taxon>Lindgomycetaceae</taxon>
        <taxon>Clohesyomyces</taxon>
    </lineage>
</organism>
<dbReference type="OrthoDB" id="3682664at2759"/>
<name>A0A1Y1YVV8_9PLEO</name>
<protein>
    <submittedName>
        <fullName evidence="2">Putative BYS1 domain protein</fullName>
    </submittedName>
</protein>